<sequence length="89" mass="8968">MAAVVGVCAFAAAPAGAATVGVYDGPELSAVALAGPDAVVLRQASGERSQLVAVPRGGGTAQTVLTVDRMNFVFEGESRRLAAPRRASR</sequence>
<proteinExistence type="predicted"/>
<protein>
    <submittedName>
        <fullName evidence="2">Uncharacterized protein</fullName>
    </submittedName>
</protein>
<dbReference type="EMBL" id="JAPDOD010000087">
    <property type="protein sequence ID" value="MDA0167091.1"/>
    <property type="molecule type" value="Genomic_DNA"/>
</dbReference>
<organism evidence="2 3">
    <name type="scientific">Solirubrobacter ginsenosidimutans</name>
    <dbReference type="NCBI Taxonomy" id="490573"/>
    <lineage>
        <taxon>Bacteria</taxon>
        <taxon>Bacillati</taxon>
        <taxon>Actinomycetota</taxon>
        <taxon>Thermoleophilia</taxon>
        <taxon>Solirubrobacterales</taxon>
        <taxon>Solirubrobacteraceae</taxon>
        <taxon>Solirubrobacter</taxon>
    </lineage>
</organism>
<comment type="caution">
    <text evidence="2">The sequence shown here is derived from an EMBL/GenBank/DDBJ whole genome shotgun (WGS) entry which is preliminary data.</text>
</comment>
<feature type="chain" id="PRO_5040809361" evidence="1">
    <location>
        <begin position="18"/>
        <end position="89"/>
    </location>
</feature>
<reference evidence="2" key="1">
    <citation type="submission" date="2022-10" db="EMBL/GenBank/DDBJ databases">
        <title>The WGS of Solirubrobacter ginsenosidimutans DSM 21036.</title>
        <authorList>
            <person name="Jiang Z."/>
        </authorList>
    </citation>
    <scope>NUCLEOTIDE SEQUENCE</scope>
    <source>
        <strain evidence="2">DSM 21036</strain>
    </source>
</reference>
<dbReference type="AlphaFoldDB" id="A0A9X3N1U6"/>
<name>A0A9X3N1U6_9ACTN</name>
<accession>A0A9X3N1U6</accession>
<dbReference type="RefSeq" id="WP_270046343.1">
    <property type="nucleotide sequence ID" value="NZ_JAPDOD010000087.1"/>
</dbReference>
<gene>
    <name evidence="2" type="ORF">OM076_42920</name>
</gene>
<keyword evidence="1" id="KW-0732">Signal</keyword>
<keyword evidence="3" id="KW-1185">Reference proteome</keyword>
<feature type="signal peptide" evidence="1">
    <location>
        <begin position="1"/>
        <end position="17"/>
    </location>
</feature>
<evidence type="ECO:0000313" key="3">
    <source>
        <dbReference type="Proteomes" id="UP001149140"/>
    </source>
</evidence>
<evidence type="ECO:0000256" key="1">
    <source>
        <dbReference type="SAM" id="SignalP"/>
    </source>
</evidence>
<dbReference type="Proteomes" id="UP001149140">
    <property type="component" value="Unassembled WGS sequence"/>
</dbReference>
<evidence type="ECO:0000313" key="2">
    <source>
        <dbReference type="EMBL" id="MDA0167091.1"/>
    </source>
</evidence>